<protein>
    <submittedName>
        <fullName evidence="2">Uncharacterized protein</fullName>
    </submittedName>
</protein>
<keyword evidence="3" id="KW-1185">Reference proteome</keyword>
<reference evidence="2" key="2">
    <citation type="submission" date="2020-09" db="EMBL/GenBank/DDBJ databases">
        <authorList>
            <person name="Sun Q."/>
            <person name="Ohkuma M."/>
        </authorList>
    </citation>
    <scope>NUCLEOTIDE SEQUENCE</scope>
    <source>
        <strain evidence="2">JCM 3035</strain>
    </source>
</reference>
<dbReference type="AlphaFoldDB" id="A0A917RFS9"/>
<dbReference type="EMBL" id="BMPQ01000030">
    <property type="protein sequence ID" value="GGL04228.1"/>
    <property type="molecule type" value="Genomic_DNA"/>
</dbReference>
<feature type="region of interest" description="Disordered" evidence="1">
    <location>
        <begin position="361"/>
        <end position="399"/>
    </location>
</feature>
<sequence>MSPTLRNDRQLSELSTPQRNRYFYGKLMDVLHFDLEQEYLIAEQRRSNRLLLGPGVVCGLQVEVIRSGGERGLRVGPGLAIDGWGRRILVPDEVELLPLRLTDEDGVPVPDDDTPLPRQLVLSLCYRECRTGFEPALVPDPLCDGPRHSEAGRWVETYALHVHEGTADDVVRECTSDLGELLREGRIQEALCLLAADCPDPPTDPCVVLANIAVGPRGALKIAPCLPRPVVPTNRMLLQLLICLNERIEECCRHDTVLLKVGAVRLLMGNGPDVVLDSPDERRVILRGSEPLGFEAEFTGAPVDQASIAMGGSVEVLRDGTPVALPVEWPAPQRLRCAVRNALEPGAYTVTLRGERPAIMSVGQSPDDAEPLDGEAGRQWPSGDGRPGGNFHFSFQVDR</sequence>
<dbReference type="RefSeq" id="WP_189326324.1">
    <property type="nucleotide sequence ID" value="NZ_BMPQ01000030.1"/>
</dbReference>
<accession>A0A917RFS9</accession>
<comment type="caution">
    <text evidence="2">The sequence shown here is derived from an EMBL/GenBank/DDBJ whole genome shotgun (WGS) entry which is preliminary data.</text>
</comment>
<evidence type="ECO:0000256" key="1">
    <source>
        <dbReference type="SAM" id="MobiDB-lite"/>
    </source>
</evidence>
<organism evidence="2 3">
    <name type="scientific">Streptomyces flaveus</name>
    <dbReference type="NCBI Taxonomy" id="66370"/>
    <lineage>
        <taxon>Bacteria</taxon>
        <taxon>Bacillati</taxon>
        <taxon>Actinomycetota</taxon>
        <taxon>Actinomycetes</taxon>
        <taxon>Kitasatosporales</taxon>
        <taxon>Streptomycetaceae</taxon>
        <taxon>Streptomyces</taxon>
        <taxon>Streptomyces aurantiacus group</taxon>
    </lineage>
</organism>
<proteinExistence type="predicted"/>
<reference evidence="2" key="1">
    <citation type="journal article" date="2014" name="Int. J. Syst. Evol. Microbiol.">
        <title>Complete genome sequence of Corynebacterium casei LMG S-19264T (=DSM 44701T), isolated from a smear-ripened cheese.</title>
        <authorList>
            <consortium name="US DOE Joint Genome Institute (JGI-PGF)"/>
            <person name="Walter F."/>
            <person name="Albersmeier A."/>
            <person name="Kalinowski J."/>
            <person name="Ruckert C."/>
        </authorList>
    </citation>
    <scope>NUCLEOTIDE SEQUENCE</scope>
    <source>
        <strain evidence="2">JCM 3035</strain>
    </source>
</reference>
<evidence type="ECO:0000313" key="3">
    <source>
        <dbReference type="Proteomes" id="UP000637788"/>
    </source>
</evidence>
<evidence type="ECO:0000313" key="2">
    <source>
        <dbReference type="EMBL" id="GGL04228.1"/>
    </source>
</evidence>
<dbReference type="Proteomes" id="UP000637788">
    <property type="component" value="Unassembled WGS sequence"/>
</dbReference>
<name>A0A917RFS9_9ACTN</name>
<gene>
    <name evidence="2" type="ORF">GCM10010094_76260</name>
</gene>